<dbReference type="Pfam" id="PF03865">
    <property type="entry name" value="ShlB"/>
    <property type="match status" value="1"/>
</dbReference>
<organism evidence="2">
    <name type="scientific">Klebsiella pneumoniae</name>
    <dbReference type="NCBI Taxonomy" id="573"/>
    <lineage>
        <taxon>Bacteria</taxon>
        <taxon>Pseudomonadati</taxon>
        <taxon>Pseudomonadota</taxon>
        <taxon>Gammaproteobacteria</taxon>
        <taxon>Enterobacterales</taxon>
        <taxon>Enterobacteriaceae</taxon>
        <taxon>Klebsiella/Raoultella group</taxon>
        <taxon>Klebsiella</taxon>
        <taxon>Klebsiella pneumoniae complex</taxon>
    </lineage>
</organism>
<evidence type="ECO:0000313" key="2">
    <source>
        <dbReference type="EMBL" id="VTM53245.1"/>
    </source>
</evidence>
<name>A0A4P0Y0N6_KLEPN</name>
<dbReference type="Proteomes" id="UP000507695">
    <property type="component" value="Unassembled WGS sequence"/>
</dbReference>
<dbReference type="GO" id="GO:0098046">
    <property type="term" value="C:type V protein secretion system complex"/>
    <property type="evidence" value="ECO:0007669"/>
    <property type="project" value="TreeGrafter"/>
</dbReference>
<proteinExistence type="predicted"/>
<protein>
    <submittedName>
        <fullName evidence="2">Putative hemolysin activator HlyB</fullName>
    </submittedName>
</protein>
<dbReference type="InterPro" id="IPR051544">
    <property type="entry name" value="TPS_OM_transporter"/>
</dbReference>
<dbReference type="PANTHER" id="PTHR34597:SF3">
    <property type="entry name" value="OUTER MEMBRANE TRANSPORTER CDIB"/>
    <property type="match status" value="1"/>
</dbReference>
<dbReference type="EMBL" id="CABDVL010000003">
    <property type="protein sequence ID" value="VTM53245.1"/>
    <property type="molecule type" value="Genomic_DNA"/>
</dbReference>
<dbReference type="GO" id="GO:0046819">
    <property type="term" value="P:protein secretion by the type V secretion system"/>
    <property type="evidence" value="ECO:0007669"/>
    <property type="project" value="TreeGrafter"/>
</dbReference>
<dbReference type="AlphaFoldDB" id="A0A4P0Y0N6"/>
<evidence type="ECO:0000259" key="1">
    <source>
        <dbReference type="Pfam" id="PF03865"/>
    </source>
</evidence>
<dbReference type="InterPro" id="IPR005565">
    <property type="entry name" value="Hemolysn_activator_HlyB_C"/>
</dbReference>
<gene>
    <name evidence="2" type="primary">shlB</name>
    <name evidence="2" type="ORF">NCTC9183_02401</name>
</gene>
<accession>A0A4P0Y0N6</accession>
<dbReference type="PANTHER" id="PTHR34597">
    <property type="entry name" value="SLR1661 PROTEIN"/>
    <property type="match status" value="1"/>
</dbReference>
<sequence>MKLLPGQHEGESDIQIARSLAKKWQLGAWLDDAGSKASGRYQAGGALYLYDLITLNDILYLSGGGDIEFNQHNDGNHNGSLYYSIPFGYWTLSAYGAYSQYRQQFNGNWSTMDYKSKNRYYSATLSRLLSHTRSKKPPLTCGSPRAPRIITSAAVSYW</sequence>
<dbReference type="Gene3D" id="2.40.160.50">
    <property type="entry name" value="membrane protein fhac: a member of the omp85/tpsb transporter family"/>
    <property type="match status" value="1"/>
</dbReference>
<reference evidence="2" key="1">
    <citation type="submission" date="2019-04" db="EMBL/GenBank/DDBJ databases">
        <authorList>
            <consortium name="Pathogen Informatics"/>
        </authorList>
    </citation>
    <scope>NUCLEOTIDE SEQUENCE</scope>
    <source>
        <strain evidence="2">NCTC9183</strain>
    </source>
</reference>
<dbReference type="GO" id="GO:0008320">
    <property type="term" value="F:protein transmembrane transporter activity"/>
    <property type="evidence" value="ECO:0007669"/>
    <property type="project" value="TreeGrafter"/>
</dbReference>
<feature type="domain" description="Haemolysin activator HlyB C-terminal" evidence="1">
    <location>
        <begin position="10"/>
        <end position="137"/>
    </location>
</feature>